<dbReference type="InterPro" id="IPR015421">
    <property type="entry name" value="PyrdxlP-dep_Trfase_major"/>
</dbReference>
<evidence type="ECO:0000313" key="9">
    <source>
        <dbReference type="Proteomes" id="UP000632766"/>
    </source>
</evidence>
<dbReference type="GO" id="GO:0019752">
    <property type="term" value="P:carboxylic acid metabolic process"/>
    <property type="evidence" value="ECO:0007669"/>
    <property type="project" value="InterPro"/>
</dbReference>
<comment type="cofactor">
    <cofactor evidence="1 6 7">
        <name>pyridoxal 5'-phosphate</name>
        <dbReference type="ChEBI" id="CHEBI:597326"/>
    </cofactor>
</comment>
<dbReference type="AlphaFoldDB" id="A0A8J7HRR5"/>
<organism evidence="8 9">
    <name type="scientific">Amazonocrinis nigriterrae CENA67</name>
    <dbReference type="NCBI Taxonomy" id="2794033"/>
    <lineage>
        <taxon>Bacteria</taxon>
        <taxon>Bacillati</taxon>
        <taxon>Cyanobacteriota</taxon>
        <taxon>Cyanophyceae</taxon>
        <taxon>Nostocales</taxon>
        <taxon>Nostocaceae</taxon>
        <taxon>Amazonocrinis</taxon>
        <taxon>Amazonocrinis nigriterrae</taxon>
    </lineage>
</organism>
<gene>
    <name evidence="8" type="ORF">I8748_11670</name>
</gene>
<evidence type="ECO:0000256" key="2">
    <source>
        <dbReference type="ARBA" id="ARBA00009533"/>
    </source>
</evidence>
<evidence type="ECO:0000256" key="5">
    <source>
        <dbReference type="ARBA" id="ARBA00023239"/>
    </source>
</evidence>
<accession>A0A8J7HRR5</accession>
<protein>
    <submittedName>
        <fullName evidence="8">Histidine decarboxylase</fullName>
        <ecNumber evidence="8">4.1.1.22</ecNumber>
    </submittedName>
</protein>
<sequence length="408" mass="46423">MSKLVSEELTTFLQQIEQRSQFHAGYPYNLSCDYTELAKFFHFLLNNAGDPYIEPDFGLHSRKFEQEVLAFFADLYKIPENEFWGYVTAGGTEGNLYGLFLAREIYPQGLLYSSQDSHYSIAKAAKLFGMKHRVINSQVNGEINYDHFEQLISENRHSPAIINLNIGTTVKGAIDNLDKVLEILERHQIKDYYIHCDAALSGMILPFIDGAPQINFQKPIDSIAISAKFIGSPLPCGVVITKKKWVEKVETTIEYIGSKDTTILGSRNGHTPLILWYALQTRGNEGFATEANTCIQNAQYLFQQLNLREYPCMLNKFSTTVVFQKPSQRLIKKWQLATLDNWAHMIVMQNIDRQKIDTFVNELVLEEGSFGEVDNLQLQQAIHNCGVSVEMAKYHPTTTFSYSRGQIG</sequence>
<keyword evidence="3" id="KW-0210">Decarboxylase</keyword>
<dbReference type="InterPro" id="IPR002129">
    <property type="entry name" value="PyrdxlP-dep_de-COase"/>
</dbReference>
<dbReference type="Pfam" id="PF00282">
    <property type="entry name" value="Pyridoxal_deC"/>
    <property type="match status" value="1"/>
</dbReference>
<dbReference type="Proteomes" id="UP000632766">
    <property type="component" value="Unassembled WGS sequence"/>
</dbReference>
<feature type="modified residue" description="N6-(pyridoxal phosphate)lysine" evidence="6">
    <location>
        <position position="228"/>
    </location>
</feature>
<comment type="similarity">
    <text evidence="2 7">Belongs to the group II decarboxylase family.</text>
</comment>
<proteinExistence type="inferred from homology"/>
<dbReference type="InterPro" id="IPR051151">
    <property type="entry name" value="Group_II_Decarboxylase"/>
</dbReference>
<comment type="caution">
    <text evidence="8">The sequence shown here is derived from an EMBL/GenBank/DDBJ whole genome shotgun (WGS) entry which is preliminary data.</text>
</comment>
<dbReference type="InterPro" id="IPR015424">
    <property type="entry name" value="PyrdxlP-dep_Trfase"/>
</dbReference>
<dbReference type="GO" id="GO:0004058">
    <property type="term" value="F:aromatic-L-amino-acid decarboxylase activity"/>
    <property type="evidence" value="ECO:0007669"/>
    <property type="project" value="UniProtKB-ARBA"/>
</dbReference>
<evidence type="ECO:0000256" key="4">
    <source>
        <dbReference type="ARBA" id="ARBA00022898"/>
    </source>
</evidence>
<keyword evidence="9" id="KW-1185">Reference proteome</keyword>
<dbReference type="PANTHER" id="PTHR46101:SF2">
    <property type="entry name" value="SERINE DECARBOXYLASE"/>
    <property type="match status" value="1"/>
</dbReference>
<dbReference type="Gene3D" id="3.40.640.10">
    <property type="entry name" value="Type I PLP-dependent aspartate aminotransferase-like (Major domain)"/>
    <property type="match status" value="1"/>
</dbReference>
<dbReference type="GO" id="GO:0004398">
    <property type="term" value="F:histidine decarboxylase activity"/>
    <property type="evidence" value="ECO:0007669"/>
    <property type="project" value="UniProtKB-EC"/>
</dbReference>
<evidence type="ECO:0000313" key="8">
    <source>
        <dbReference type="EMBL" id="MBH8562830.1"/>
    </source>
</evidence>
<evidence type="ECO:0000256" key="6">
    <source>
        <dbReference type="PIRSR" id="PIRSR602129-50"/>
    </source>
</evidence>
<evidence type="ECO:0000256" key="3">
    <source>
        <dbReference type="ARBA" id="ARBA00022793"/>
    </source>
</evidence>
<keyword evidence="4 6" id="KW-0663">Pyridoxal phosphate</keyword>
<dbReference type="EC" id="4.1.1.22" evidence="8"/>
<dbReference type="SUPFAM" id="SSF53383">
    <property type="entry name" value="PLP-dependent transferases"/>
    <property type="match status" value="1"/>
</dbReference>
<dbReference type="PANTHER" id="PTHR46101">
    <property type="match status" value="1"/>
</dbReference>
<evidence type="ECO:0000256" key="1">
    <source>
        <dbReference type="ARBA" id="ARBA00001933"/>
    </source>
</evidence>
<dbReference type="GO" id="GO:0030170">
    <property type="term" value="F:pyridoxal phosphate binding"/>
    <property type="evidence" value="ECO:0007669"/>
    <property type="project" value="InterPro"/>
</dbReference>
<dbReference type="RefSeq" id="WP_198124729.1">
    <property type="nucleotide sequence ID" value="NZ_JAECZC010000016.1"/>
</dbReference>
<dbReference type="EMBL" id="JAECZC010000016">
    <property type="protein sequence ID" value="MBH8562830.1"/>
    <property type="molecule type" value="Genomic_DNA"/>
</dbReference>
<dbReference type="NCBIfam" id="NF002748">
    <property type="entry name" value="PRK02769.1"/>
    <property type="match status" value="1"/>
</dbReference>
<name>A0A8J7HRR5_9NOST</name>
<keyword evidence="5 7" id="KW-0456">Lyase</keyword>
<evidence type="ECO:0000256" key="7">
    <source>
        <dbReference type="RuleBase" id="RU000382"/>
    </source>
</evidence>
<reference evidence="8 9" key="1">
    <citation type="journal article" date="2021" name="Int. J. Syst. Evol. Microbiol.">
        <title>Amazonocrinis nigriterrae gen. nov., sp. nov., Atlanticothrix silvestris gen. nov., sp. nov. and Dendronalium phyllosphericum gen. nov., sp. nov., nostocacean cyanobacteria from Brazilian environments.</title>
        <authorList>
            <person name="Alvarenga D.O."/>
            <person name="Andreote A.P.D."/>
            <person name="Branco L.H.Z."/>
            <person name="Delbaje E."/>
            <person name="Cruz R.B."/>
            <person name="Varani A.M."/>
            <person name="Fiore M.F."/>
        </authorList>
    </citation>
    <scope>NUCLEOTIDE SEQUENCE [LARGE SCALE GENOMIC DNA]</scope>
    <source>
        <strain evidence="8 9">CENA67</strain>
    </source>
</reference>